<dbReference type="PATRIC" id="fig|1359.32.peg.1202"/>
<sequence>MSEEVNYQQFILEIYEILREDLQKKELSKKEKNVLADAIVLDERNEPILQILGQLYMRLEFWDRPANDEIIKGGMKTPVRKLYEELGKDKNITASQKFIPGVNGYRNITWSDALYGNRMTEDEGFIGGGYAIFDPSEKYKSMEERIAVPEDDVVKNAKSSFGKMAQMGCLIFVLVIAAIVLVGLALIMLLRN</sequence>
<protein>
    <submittedName>
        <fullName evidence="2">Uncharacterized protein</fullName>
    </submittedName>
</protein>
<accession>A0A166KH26</accession>
<proteinExistence type="predicted"/>
<dbReference type="EMBL" id="LIYF01000005">
    <property type="protein sequence ID" value="KZK08370.1"/>
    <property type="molecule type" value="Genomic_DNA"/>
</dbReference>
<name>A0A166KH26_LACLC</name>
<reference evidence="2 3" key="1">
    <citation type="submission" date="2015-08" db="EMBL/GenBank/DDBJ databases">
        <title>Draft Genome Sequences of 11 Lactococcus lactis subspecies cremoris strains.</title>
        <authorList>
            <person name="Wels M."/>
            <person name="Backus L."/>
            <person name="Boekhorst J."/>
            <person name="Dijkstra A."/>
            <person name="Beerthuizen M."/>
            <person name="Siezen R."/>
            <person name="Bachmann H."/>
            <person name="Van Hijum S."/>
        </authorList>
    </citation>
    <scope>NUCLEOTIDE SEQUENCE [LARGE SCALE GENOMIC DNA]</scope>
    <source>
        <strain evidence="2 3">KW10</strain>
    </source>
</reference>
<evidence type="ECO:0000313" key="2">
    <source>
        <dbReference type="EMBL" id="KZK08370.1"/>
    </source>
</evidence>
<keyword evidence="1" id="KW-0472">Membrane</keyword>
<feature type="transmembrane region" description="Helical" evidence="1">
    <location>
        <begin position="168"/>
        <end position="190"/>
    </location>
</feature>
<dbReference type="AlphaFoldDB" id="A0A166KH26"/>
<keyword evidence="1" id="KW-0812">Transmembrane</keyword>
<dbReference type="Proteomes" id="UP000076519">
    <property type="component" value="Unassembled WGS sequence"/>
</dbReference>
<comment type="caution">
    <text evidence="2">The sequence shown here is derived from an EMBL/GenBank/DDBJ whole genome shotgun (WGS) entry which is preliminary data.</text>
</comment>
<organism evidence="2 3">
    <name type="scientific">Lactococcus lactis subsp. cremoris</name>
    <name type="common">Streptococcus cremoris</name>
    <dbReference type="NCBI Taxonomy" id="1359"/>
    <lineage>
        <taxon>Bacteria</taxon>
        <taxon>Bacillati</taxon>
        <taxon>Bacillota</taxon>
        <taxon>Bacilli</taxon>
        <taxon>Lactobacillales</taxon>
        <taxon>Streptococcaceae</taxon>
        <taxon>Lactococcus</taxon>
    </lineage>
</organism>
<evidence type="ECO:0000256" key="1">
    <source>
        <dbReference type="SAM" id="Phobius"/>
    </source>
</evidence>
<dbReference type="RefSeq" id="WP_063281112.1">
    <property type="nucleotide sequence ID" value="NZ_LIYF01000005.1"/>
</dbReference>
<gene>
    <name evidence="2" type="ORF">AB996_0267</name>
</gene>
<evidence type="ECO:0000313" key="3">
    <source>
        <dbReference type="Proteomes" id="UP000076519"/>
    </source>
</evidence>
<keyword evidence="1" id="KW-1133">Transmembrane helix</keyword>